<dbReference type="SUPFAM" id="SSF54534">
    <property type="entry name" value="FKBP-like"/>
    <property type="match status" value="1"/>
</dbReference>
<proteinExistence type="inferred from homology"/>
<evidence type="ECO:0000256" key="6">
    <source>
        <dbReference type="ARBA" id="ARBA00023186"/>
    </source>
</evidence>
<dbReference type="InterPro" id="IPR027304">
    <property type="entry name" value="Trigger_fact/SurA_dom_sf"/>
</dbReference>
<name>A0A422QU40_9RHOB</name>
<keyword evidence="10" id="KW-0413">Isomerase</keyword>
<feature type="compositionally biased region" description="Acidic residues" evidence="8">
    <location>
        <begin position="529"/>
        <end position="538"/>
    </location>
</feature>
<dbReference type="InterPro" id="IPR000297">
    <property type="entry name" value="PPIase_PpiC"/>
</dbReference>
<dbReference type="Proteomes" id="UP000238137">
    <property type="component" value="Unassembled WGS sequence"/>
</dbReference>
<keyword evidence="3" id="KW-0812">Transmembrane</keyword>
<comment type="caution">
    <text evidence="10">The sequence shown here is derived from an EMBL/GenBank/DDBJ whole genome shotgun (WGS) entry which is preliminary data.</text>
</comment>
<keyword evidence="5" id="KW-0472">Membrane</keyword>
<evidence type="ECO:0000256" key="1">
    <source>
        <dbReference type="ARBA" id="ARBA00004401"/>
    </source>
</evidence>
<dbReference type="AlphaFoldDB" id="A0A422QU40"/>
<dbReference type="SUPFAM" id="SSF109998">
    <property type="entry name" value="Triger factor/SurA peptide-binding domain-like"/>
    <property type="match status" value="1"/>
</dbReference>
<evidence type="ECO:0000256" key="5">
    <source>
        <dbReference type="ARBA" id="ARBA00023136"/>
    </source>
</evidence>
<keyword evidence="2" id="KW-1003">Cell membrane</keyword>
<evidence type="ECO:0000256" key="7">
    <source>
        <dbReference type="ARBA" id="ARBA00038408"/>
    </source>
</evidence>
<comment type="subcellular location">
    <subcellularLocation>
        <location evidence="1">Cell membrane</location>
        <topology evidence="1">Single-pass type II membrane protein</topology>
    </subcellularLocation>
</comment>
<organism evidence="10 11">
    <name type="scientific">Paracoccus methylarcula</name>
    <dbReference type="NCBI Taxonomy" id="72022"/>
    <lineage>
        <taxon>Bacteria</taxon>
        <taxon>Pseudomonadati</taxon>
        <taxon>Pseudomonadota</taxon>
        <taxon>Alphaproteobacteria</taxon>
        <taxon>Rhodobacterales</taxon>
        <taxon>Paracoccaceae</taxon>
        <taxon>Paracoccus</taxon>
    </lineage>
</organism>
<dbReference type="PANTHER" id="PTHR47529">
    <property type="entry name" value="PEPTIDYL-PROLYL CIS-TRANS ISOMERASE D"/>
    <property type="match status" value="1"/>
</dbReference>
<keyword evidence="4" id="KW-1133">Transmembrane helix</keyword>
<dbReference type="PANTHER" id="PTHR47529:SF1">
    <property type="entry name" value="PERIPLASMIC CHAPERONE PPID"/>
    <property type="match status" value="1"/>
</dbReference>
<keyword evidence="6" id="KW-0143">Chaperone</keyword>
<dbReference type="Gene3D" id="1.10.4030.10">
    <property type="entry name" value="Porin chaperone SurA, peptide-binding domain"/>
    <property type="match status" value="1"/>
</dbReference>
<accession>A0A422QU40</accession>
<evidence type="ECO:0000313" key="11">
    <source>
        <dbReference type="Proteomes" id="UP000238137"/>
    </source>
</evidence>
<dbReference type="Pfam" id="PF13145">
    <property type="entry name" value="Rotamase_2"/>
    <property type="match status" value="1"/>
</dbReference>
<evidence type="ECO:0000256" key="4">
    <source>
        <dbReference type="ARBA" id="ARBA00022989"/>
    </source>
</evidence>
<dbReference type="EMBL" id="PXNQ02000011">
    <property type="protein sequence ID" value="RNF33486.1"/>
    <property type="molecule type" value="Genomic_DNA"/>
</dbReference>
<evidence type="ECO:0000256" key="2">
    <source>
        <dbReference type="ARBA" id="ARBA00022475"/>
    </source>
</evidence>
<feature type="region of interest" description="Disordered" evidence="8">
    <location>
        <begin position="497"/>
        <end position="547"/>
    </location>
</feature>
<feature type="domain" description="PpiC" evidence="9">
    <location>
        <begin position="243"/>
        <end position="361"/>
    </location>
</feature>
<comment type="similarity">
    <text evidence="7">Belongs to the PpiD chaperone family.</text>
</comment>
<dbReference type="Pfam" id="PF13624">
    <property type="entry name" value="SurA_N_3"/>
    <property type="match status" value="1"/>
</dbReference>
<evidence type="ECO:0000259" key="9">
    <source>
        <dbReference type="Pfam" id="PF13145"/>
    </source>
</evidence>
<evidence type="ECO:0000256" key="3">
    <source>
        <dbReference type="ARBA" id="ARBA00022692"/>
    </source>
</evidence>
<dbReference type="GO" id="GO:0005886">
    <property type="term" value="C:plasma membrane"/>
    <property type="evidence" value="ECO:0007669"/>
    <property type="project" value="UniProtKB-SubCell"/>
</dbReference>
<reference evidence="10" key="1">
    <citation type="submission" date="2018-05" db="EMBL/GenBank/DDBJ databases">
        <title>Reclassification of Methylarcula marina and Methylarcula terricola as Paracoccus methylarcula sp.nov., comb.nov. and Paracoccus terricola comb.nov.</title>
        <authorList>
            <person name="Shmareva M.N."/>
            <person name="Doronina N.V."/>
            <person name="Vasilenko O.V."/>
            <person name="Tarlachkov S.V."/>
            <person name="Trotsenko Y.A."/>
        </authorList>
    </citation>
    <scope>NUCLEOTIDE SEQUENCE [LARGE SCALE GENOMIC DNA]</scope>
    <source>
        <strain evidence="10">VKM B-2159</strain>
    </source>
</reference>
<dbReference type="GO" id="GO:0003755">
    <property type="term" value="F:peptidyl-prolyl cis-trans isomerase activity"/>
    <property type="evidence" value="ECO:0007669"/>
    <property type="project" value="InterPro"/>
</dbReference>
<protein>
    <submittedName>
        <fullName evidence="10">Peptidylprolyl isomerase</fullName>
    </submittedName>
</protein>
<keyword evidence="11" id="KW-1185">Reference proteome</keyword>
<evidence type="ECO:0000256" key="8">
    <source>
        <dbReference type="SAM" id="MobiDB-lite"/>
    </source>
</evidence>
<dbReference type="OrthoDB" id="9768393at2"/>
<sequence>MRTKGKSTIVWILMGLLILGLGGFGVTSFSGGSSEIGSVGSTKVTAEDYARALRSELNAYSQQAGQQITMAQAQSMGLPRAIQAQLFTAATLEEETRRLGISVGDQRVAQSISSAPAFQGPNGRFDRSAYAQILRREGLTEAEFEGQIRADEARILLQRAVSEGVVAPESMVDQTAKWLLETRDLSWHEADESHLTAAVSAPDEETLEAWHKANSDRFTAPEKRKLTYVWLTPEMLSDEVELDENALREAYEANIAKYRQPERRMVGTLVYPSMEDAQSARDRLDAGEVGFDELVAERGLTLEDIDQGEVTREELGQAGDAVFGLDAPGVAGPVETGLGPALISMNAILEPVDIPFEEAREDLRAEAALDRAVRMIESRMEEYEDLLAGGATLEEVSEETPAELGTLDWSADMKPEEGSIAGYPAFRERAEEVGEGDFPEIERLDDGGIFALRLDEVVPPTLIPFDEIRDEVAEDWRLAEVHRLLLAHAEEERLQAISATTPDPDAVDGGENGAELVAESDPDMRESDAGDDEAEENAAAEVAPAPQWVSEPGLTRDGWIDGLPAQIVAQLFEIDEIGDIEIVDTGDRVFLVRLDAIHAADLDSEDAREVKDRIQQRMAQSLQADIFDYYARAAQRKAGVKVNQSAIDAINTQVR</sequence>
<dbReference type="InterPro" id="IPR052029">
    <property type="entry name" value="PpiD_chaperone"/>
</dbReference>
<evidence type="ECO:0000313" key="10">
    <source>
        <dbReference type="EMBL" id="RNF33486.1"/>
    </source>
</evidence>
<gene>
    <name evidence="10" type="ORF">A7A09_016830</name>
</gene>